<dbReference type="InterPro" id="IPR001126">
    <property type="entry name" value="UmuC"/>
</dbReference>
<name>A0A2U1SY57_9MICO</name>
<dbReference type="InterPro" id="IPR043502">
    <property type="entry name" value="DNA/RNA_pol_sf"/>
</dbReference>
<dbReference type="PROSITE" id="PS50173">
    <property type="entry name" value="UMUC"/>
    <property type="match status" value="1"/>
</dbReference>
<proteinExistence type="predicted"/>
<evidence type="ECO:0000259" key="2">
    <source>
        <dbReference type="PROSITE" id="PS50173"/>
    </source>
</evidence>
<accession>A0A2U1SY57</accession>
<protein>
    <submittedName>
        <fullName evidence="3">DNA polymerase</fullName>
    </submittedName>
</protein>
<feature type="domain" description="UmuC" evidence="2">
    <location>
        <begin position="33"/>
        <end position="196"/>
    </location>
</feature>
<dbReference type="Pfam" id="PF00817">
    <property type="entry name" value="IMS"/>
    <property type="match status" value="1"/>
</dbReference>
<evidence type="ECO:0000256" key="1">
    <source>
        <dbReference type="ARBA" id="ARBA00022763"/>
    </source>
</evidence>
<dbReference type="Gene3D" id="3.40.1170.60">
    <property type="match status" value="1"/>
</dbReference>
<keyword evidence="1" id="KW-0227">DNA damage</keyword>
<dbReference type="PANTHER" id="PTHR35369:SF2">
    <property type="entry name" value="BLR3025 PROTEIN"/>
    <property type="match status" value="1"/>
</dbReference>
<dbReference type="Proteomes" id="UP000244978">
    <property type="component" value="Unassembled WGS sequence"/>
</dbReference>
<keyword evidence="4" id="KW-1185">Reference proteome</keyword>
<organism evidence="3 4">
    <name type="scientific">Homoserinimonas hongtaonis</name>
    <dbReference type="NCBI Taxonomy" id="2079791"/>
    <lineage>
        <taxon>Bacteria</taxon>
        <taxon>Bacillati</taxon>
        <taxon>Actinomycetota</taxon>
        <taxon>Actinomycetes</taxon>
        <taxon>Micrococcales</taxon>
        <taxon>Microbacteriaceae</taxon>
        <taxon>Homoserinimonas</taxon>
    </lineage>
</organism>
<sequence length="531" mass="57224">MTASIARSMVVWFADWPVEAARATEGLSPTAAVAIIDKGFVIACSAEARRDGVRRGLRVREAQLRCPDLTITPYNAEADARAFEPVISSIEEIIPGVEPIRPGLCAVRARGAARYYGGELPAATALLDRMLAEGSPPASIGIADSRFAAEQAAYRAVPVTSAAPSAPPSGAEGHRVLIVPPGASPAFLAPLPIETVGDGDLTALLRKLGARTLGDFAALSSTDVRARFGESGARAHERAAGLDHRIVVPRVPPLDFDVQIDCEPPLDRIDQIAFALRAVADRFASGFTAAGLVCTGIRVHITTEGSGGSEREWSHPRYFTPADVVDRVRWQLQGDGIDTGLEAPVSRVTISPTHVDAIGNHEEGLWGRSPDERIHHGLSRIQSMLGHDAVLTAVPGGGRMLTERRVLVPWGDAPPPAARLAADRPWPGSLPAPAPATVYEPPLPANVLASDGSAVDVDRRGRVTGDPAWLSLAENRRQRVTAWAGPWPIRQRWWDPARARRIDRFQLVDEHGEGWLLLLEQHLWRVEARYD</sequence>
<reference evidence="4" key="1">
    <citation type="submission" date="2018-04" db="EMBL/GenBank/DDBJ databases">
        <authorList>
            <person name="Liu S."/>
            <person name="Wang Z."/>
            <person name="Li J."/>
        </authorList>
    </citation>
    <scope>NUCLEOTIDE SEQUENCE [LARGE SCALE GENOMIC DNA]</scope>
    <source>
        <strain evidence="4">S1194</strain>
    </source>
</reference>
<dbReference type="GO" id="GO:0006281">
    <property type="term" value="P:DNA repair"/>
    <property type="evidence" value="ECO:0007669"/>
    <property type="project" value="InterPro"/>
</dbReference>
<dbReference type="InterPro" id="IPR050356">
    <property type="entry name" value="SulA_CellDiv_inhibitor"/>
</dbReference>
<dbReference type="AlphaFoldDB" id="A0A2U1SY57"/>
<dbReference type="RefSeq" id="WP_108996715.1">
    <property type="nucleotide sequence ID" value="NZ_QEEX01000001.1"/>
</dbReference>
<evidence type="ECO:0000313" key="4">
    <source>
        <dbReference type="Proteomes" id="UP000244978"/>
    </source>
</evidence>
<evidence type="ECO:0000313" key="3">
    <source>
        <dbReference type="EMBL" id="PWB96539.1"/>
    </source>
</evidence>
<dbReference type="CDD" id="cd03468">
    <property type="entry name" value="PolY_like"/>
    <property type="match status" value="1"/>
</dbReference>
<dbReference type="EMBL" id="QEEX01000001">
    <property type="protein sequence ID" value="PWB96539.1"/>
    <property type="molecule type" value="Genomic_DNA"/>
</dbReference>
<dbReference type="SUPFAM" id="SSF56672">
    <property type="entry name" value="DNA/RNA polymerases"/>
    <property type="match status" value="1"/>
</dbReference>
<comment type="caution">
    <text evidence="3">The sequence shown here is derived from an EMBL/GenBank/DDBJ whole genome shotgun (WGS) entry which is preliminary data.</text>
</comment>
<gene>
    <name evidence="3" type="ORF">DF220_00795</name>
</gene>
<dbReference type="PANTHER" id="PTHR35369">
    <property type="entry name" value="BLR3025 PROTEIN-RELATED"/>
    <property type="match status" value="1"/>
</dbReference>